<dbReference type="Gene3D" id="1.10.287.560">
    <property type="entry name" value="Histidine kinase CheA-like, homodimeric domain"/>
    <property type="match status" value="1"/>
</dbReference>
<evidence type="ECO:0000256" key="6">
    <source>
        <dbReference type="ARBA" id="ARBA00022679"/>
    </source>
</evidence>
<dbReference type="SMART" id="SM00260">
    <property type="entry name" value="CheW"/>
    <property type="match status" value="1"/>
</dbReference>
<dbReference type="SMART" id="SM00387">
    <property type="entry name" value="HATPase_c"/>
    <property type="match status" value="1"/>
</dbReference>
<dbReference type="PANTHER" id="PTHR43395">
    <property type="entry name" value="SENSOR HISTIDINE KINASE CHEA"/>
    <property type="match status" value="1"/>
</dbReference>
<comment type="caution">
    <text evidence="16">The sequence shown here is derived from an EMBL/GenBank/DDBJ whole genome shotgun (WGS) entry which is preliminary data.</text>
</comment>
<dbReference type="GO" id="GO:0006935">
    <property type="term" value="P:chemotaxis"/>
    <property type="evidence" value="ECO:0007669"/>
    <property type="project" value="UniProtKB-KW"/>
</dbReference>
<evidence type="ECO:0000256" key="5">
    <source>
        <dbReference type="ARBA" id="ARBA00022553"/>
    </source>
</evidence>
<dbReference type="SMART" id="SM01231">
    <property type="entry name" value="H-kinase_dim"/>
    <property type="match status" value="1"/>
</dbReference>
<dbReference type="STRING" id="229920.ADM99_12625"/>
<dbReference type="InterPro" id="IPR005467">
    <property type="entry name" value="His_kinase_dom"/>
</dbReference>
<keyword evidence="10" id="KW-0902">Two-component regulatory system</keyword>
<proteinExistence type="predicted"/>
<dbReference type="Gene3D" id="1.20.120.160">
    <property type="entry name" value="HPT domain"/>
    <property type="match status" value="1"/>
</dbReference>
<dbReference type="CDD" id="cd16916">
    <property type="entry name" value="HATPase_CheA-like"/>
    <property type="match status" value="1"/>
</dbReference>
<reference evidence="16 17" key="1">
    <citation type="submission" date="2015-07" db="EMBL/GenBank/DDBJ databases">
        <title>Genome sequence of Leptolinea tardivitalis DSM 16556.</title>
        <authorList>
            <person name="Hemp J."/>
            <person name="Ward L.M."/>
            <person name="Pace L.A."/>
            <person name="Fischer W.W."/>
        </authorList>
    </citation>
    <scope>NUCLEOTIDE SEQUENCE [LARGE SCALE GENOMIC DNA]</scope>
    <source>
        <strain evidence="16 17">YMTK-2</strain>
    </source>
</reference>
<feature type="domain" description="HPt" evidence="15">
    <location>
        <begin position="4"/>
        <end position="108"/>
    </location>
</feature>
<dbReference type="PROSITE" id="PS50894">
    <property type="entry name" value="HPT"/>
    <property type="match status" value="1"/>
</dbReference>
<dbReference type="Pfam" id="PF01584">
    <property type="entry name" value="CheW"/>
    <property type="match status" value="1"/>
</dbReference>
<dbReference type="EMBL" id="LGCK01000012">
    <property type="protein sequence ID" value="KPL71108.1"/>
    <property type="molecule type" value="Genomic_DNA"/>
</dbReference>
<evidence type="ECO:0000313" key="17">
    <source>
        <dbReference type="Proteomes" id="UP000050430"/>
    </source>
</evidence>
<evidence type="ECO:0000313" key="16">
    <source>
        <dbReference type="EMBL" id="KPL71108.1"/>
    </source>
</evidence>
<evidence type="ECO:0000259" key="13">
    <source>
        <dbReference type="PROSITE" id="PS50109"/>
    </source>
</evidence>
<feature type="modified residue" description="Phosphohistidine" evidence="11">
    <location>
        <position position="51"/>
    </location>
</feature>
<comment type="catalytic activity">
    <reaction evidence="1">
        <text>ATP + protein L-histidine = ADP + protein N-phospho-L-histidine.</text>
        <dbReference type="EC" id="2.7.13.3"/>
    </reaction>
</comment>
<feature type="region of interest" description="Disordered" evidence="12">
    <location>
        <begin position="137"/>
        <end position="166"/>
    </location>
</feature>
<name>A0A0P6WXQ4_9CHLR</name>
<dbReference type="OrthoDB" id="9803176at2"/>
<evidence type="ECO:0000256" key="3">
    <source>
        <dbReference type="ARBA" id="ARBA00021495"/>
    </source>
</evidence>
<dbReference type="Pfam" id="PF02895">
    <property type="entry name" value="H-kinase_dim"/>
    <property type="match status" value="1"/>
</dbReference>
<feature type="domain" description="Histidine kinase" evidence="13">
    <location>
        <begin position="308"/>
        <end position="566"/>
    </location>
</feature>
<dbReference type="SUPFAM" id="SSF55052">
    <property type="entry name" value="CheY-binding domain of CheA"/>
    <property type="match status" value="1"/>
</dbReference>
<evidence type="ECO:0000259" key="14">
    <source>
        <dbReference type="PROSITE" id="PS50851"/>
    </source>
</evidence>
<keyword evidence="5 11" id="KW-0597">Phosphoprotein</keyword>
<dbReference type="InterPro" id="IPR004105">
    <property type="entry name" value="CheA-like_dim"/>
</dbReference>
<keyword evidence="9" id="KW-0067">ATP-binding</keyword>
<dbReference type="FunFam" id="3.30.565.10:FF:000016">
    <property type="entry name" value="Chemotaxis protein CheA, putative"/>
    <property type="match status" value="1"/>
</dbReference>
<dbReference type="InterPro" id="IPR035891">
    <property type="entry name" value="CheY-binding_CheA"/>
</dbReference>
<dbReference type="Pfam" id="PF07194">
    <property type="entry name" value="P2"/>
    <property type="match status" value="1"/>
</dbReference>
<evidence type="ECO:0000256" key="8">
    <source>
        <dbReference type="ARBA" id="ARBA00022777"/>
    </source>
</evidence>
<dbReference type="Proteomes" id="UP000050430">
    <property type="component" value="Unassembled WGS sequence"/>
</dbReference>
<dbReference type="InterPro" id="IPR002545">
    <property type="entry name" value="CheW-lke_dom"/>
</dbReference>
<dbReference type="CDD" id="cd00731">
    <property type="entry name" value="CheA_reg"/>
    <property type="match status" value="1"/>
</dbReference>
<dbReference type="PROSITE" id="PS50851">
    <property type="entry name" value="CHEW"/>
    <property type="match status" value="1"/>
</dbReference>
<keyword evidence="8" id="KW-0418">Kinase</keyword>
<organism evidence="16 17">
    <name type="scientific">Leptolinea tardivitalis</name>
    <dbReference type="NCBI Taxonomy" id="229920"/>
    <lineage>
        <taxon>Bacteria</taxon>
        <taxon>Bacillati</taxon>
        <taxon>Chloroflexota</taxon>
        <taxon>Anaerolineae</taxon>
        <taxon>Anaerolineales</taxon>
        <taxon>Anaerolineaceae</taxon>
        <taxon>Leptolinea</taxon>
    </lineage>
</organism>
<dbReference type="InterPro" id="IPR051315">
    <property type="entry name" value="Bact_Chemotaxis_CheA"/>
</dbReference>
<dbReference type="Pfam" id="PF01627">
    <property type="entry name" value="Hpt"/>
    <property type="match status" value="1"/>
</dbReference>
<evidence type="ECO:0000256" key="4">
    <source>
        <dbReference type="ARBA" id="ARBA00022500"/>
    </source>
</evidence>
<dbReference type="PATRIC" id="fig|229920.5.peg.2849"/>
<dbReference type="PROSITE" id="PS50109">
    <property type="entry name" value="HIS_KIN"/>
    <property type="match status" value="1"/>
</dbReference>
<evidence type="ECO:0000256" key="7">
    <source>
        <dbReference type="ARBA" id="ARBA00022741"/>
    </source>
</evidence>
<feature type="domain" description="CheW-like" evidence="14">
    <location>
        <begin position="568"/>
        <end position="702"/>
    </location>
</feature>
<dbReference type="SUPFAM" id="SSF55874">
    <property type="entry name" value="ATPase domain of HSP90 chaperone/DNA topoisomerase II/histidine kinase"/>
    <property type="match status" value="1"/>
</dbReference>
<evidence type="ECO:0000256" key="11">
    <source>
        <dbReference type="PROSITE-ProRule" id="PRU00110"/>
    </source>
</evidence>
<sequence length="710" mass="77051">MELIFDLAEDEFPIFMAETDEQLQVLDDGLIRLEREGEDMELLQALFRAAHTLKGTAGMIGHKRMVNLTHSMETALDCLRKHTMPVTTALIDLCLEATDALRSLREEVITHTECGVAVDTLTDRFSSLVLAGKPAAQPAVKPTESPVQTPAPVIKPEHQNGASSVRTTAENVTIRVEISQNSIASAARAFQVMMELQGLGTIRQMDPTQEVIETSKPVHVMTTVLETSRSDEDILKALDTLSELDKVEIFPAGAVVPVSTPVQAVETPAVPPPPPVVATPPPAAIKQPAAQAEPQPNAVARPGAAPVSVEKTVRTSVERLDNLMNLVGELITDRNRLYQIRSTLEMSIHNSNQLDVLSDTITHVGRITDQLQMEVMGIRMLPISNTFSKFPRMVRDLSAKLNKKIDLAIEGENTELDRSVIEEINDPLIHLIRNSVDHGVESAEERLQAGKPERALVKLTARHEQGRIIITVEDDGKGIDPDKIRAVAVGKGILTEAEAASLSDDEAINLIFSSGFSTAKVVNDVSGRGVGLDIVRNNIQRLNGTVMVETEKGKGTRFMVTLPLTLAIVPTLLVSVGKNTLAIPLVTVLETLRISTDEIQTVNSRPVIRLRDKVLPLLEMSEAFGFQSTKKDQGYRYVVVVGMGKQQMGLAVDRLLGQEEVVVKSLGSIIGEVVGIASAAILGDGSVILIVDVQDLFQITGQKSGTNKKE</sequence>
<keyword evidence="17" id="KW-1185">Reference proteome</keyword>
<dbReference type="Gene3D" id="2.30.30.40">
    <property type="entry name" value="SH3 Domains"/>
    <property type="match status" value="1"/>
</dbReference>
<dbReference type="AlphaFoldDB" id="A0A0P6WXQ4"/>
<gene>
    <name evidence="16" type="ORF">ADM99_12625</name>
</gene>
<dbReference type="InterPro" id="IPR004358">
    <property type="entry name" value="Sig_transdc_His_kin-like_C"/>
</dbReference>
<dbReference type="Gene3D" id="3.30.70.1110">
    <property type="entry name" value="Histidine kinase CheA-like, P2 response regulator-binding domain"/>
    <property type="match status" value="1"/>
</dbReference>
<dbReference type="PRINTS" id="PR00344">
    <property type="entry name" value="BCTRLSENSOR"/>
</dbReference>
<dbReference type="InterPro" id="IPR003594">
    <property type="entry name" value="HATPase_dom"/>
</dbReference>
<keyword evidence="6" id="KW-0808">Transferase</keyword>
<dbReference type="EC" id="2.7.13.3" evidence="2"/>
<dbReference type="InterPro" id="IPR037006">
    <property type="entry name" value="CheA-like_homodim_sf"/>
</dbReference>
<dbReference type="InterPro" id="IPR037052">
    <property type="entry name" value="CheA-like_P2_sf"/>
</dbReference>
<evidence type="ECO:0000256" key="2">
    <source>
        <dbReference type="ARBA" id="ARBA00012438"/>
    </source>
</evidence>
<dbReference type="InterPro" id="IPR036097">
    <property type="entry name" value="HisK_dim/P_sf"/>
</dbReference>
<dbReference type="SUPFAM" id="SSF47384">
    <property type="entry name" value="Homodimeric domain of signal transducing histidine kinase"/>
    <property type="match status" value="1"/>
</dbReference>
<dbReference type="GO" id="GO:0000155">
    <property type="term" value="F:phosphorelay sensor kinase activity"/>
    <property type="evidence" value="ECO:0007669"/>
    <property type="project" value="InterPro"/>
</dbReference>
<protein>
    <recommendedName>
        <fullName evidence="3">Chemotaxis protein CheA</fullName>
        <ecNumber evidence="2">2.7.13.3</ecNumber>
    </recommendedName>
</protein>
<keyword evidence="7" id="KW-0547">Nucleotide-binding</keyword>
<dbReference type="CDD" id="cd00088">
    <property type="entry name" value="HPT"/>
    <property type="match status" value="1"/>
</dbReference>
<dbReference type="PANTHER" id="PTHR43395:SF1">
    <property type="entry name" value="CHEMOTAXIS PROTEIN CHEA"/>
    <property type="match status" value="1"/>
</dbReference>
<evidence type="ECO:0000256" key="1">
    <source>
        <dbReference type="ARBA" id="ARBA00000085"/>
    </source>
</evidence>
<dbReference type="Pfam" id="PF02518">
    <property type="entry name" value="HATPase_c"/>
    <property type="match status" value="1"/>
</dbReference>
<dbReference type="InterPro" id="IPR036641">
    <property type="entry name" value="HPT_dom_sf"/>
</dbReference>
<evidence type="ECO:0000256" key="10">
    <source>
        <dbReference type="ARBA" id="ARBA00023012"/>
    </source>
</evidence>
<dbReference type="Gene3D" id="3.30.565.10">
    <property type="entry name" value="Histidine kinase-like ATPase, C-terminal domain"/>
    <property type="match status" value="1"/>
</dbReference>
<dbReference type="SUPFAM" id="SSF50341">
    <property type="entry name" value="CheW-like"/>
    <property type="match status" value="1"/>
</dbReference>
<dbReference type="RefSeq" id="WP_062422856.1">
    <property type="nucleotide sequence ID" value="NZ_BBYA01000011.1"/>
</dbReference>
<dbReference type="InterPro" id="IPR036061">
    <property type="entry name" value="CheW-like_dom_sf"/>
</dbReference>
<dbReference type="InterPro" id="IPR036890">
    <property type="entry name" value="HATPase_C_sf"/>
</dbReference>
<keyword evidence="4" id="KW-0145">Chemotaxis</keyword>
<dbReference type="SMART" id="SM00073">
    <property type="entry name" value="HPT"/>
    <property type="match status" value="1"/>
</dbReference>
<dbReference type="GO" id="GO:0005524">
    <property type="term" value="F:ATP binding"/>
    <property type="evidence" value="ECO:0007669"/>
    <property type="project" value="UniProtKB-KW"/>
</dbReference>
<dbReference type="InterPro" id="IPR008207">
    <property type="entry name" value="Sig_transdc_His_kin_Hpt_dom"/>
</dbReference>
<evidence type="ECO:0000256" key="12">
    <source>
        <dbReference type="SAM" id="MobiDB-lite"/>
    </source>
</evidence>
<accession>A0A0P6WXQ4</accession>
<evidence type="ECO:0000259" key="15">
    <source>
        <dbReference type="PROSITE" id="PS50894"/>
    </source>
</evidence>
<evidence type="ECO:0000256" key="9">
    <source>
        <dbReference type="ARBA" id="ARBA00022840"/>
    </source>
</evidence>
<dbReference type="SUPFAM" id="SSF47226">
    <property type="entry name" value="Histidine-containing phosphotransfer domain, HPT domain"/>
    <property type="match status" value="1"/>
</dbReference>
<dbReference type="GO" id="GO:0005737">
    <property type="term" value="C:cytoplasm"/>
    <property type="evidence" value="ECO:0007669"/>
    <property type="project" value="InterPro"/>
</dbReference>
<dbReference type="InterPro" id="IPR010808">
    <property type="entry name" value="CheA_P2-bd"/>
</dbReference>